<feature type="region of interest" description="Disordered" evidence="5">
    <location>
        <begin position="322"/>
        <end position="387"/>
    </location>
</feature>
<proteinExistence type="inferred from homology"/>
<evidence type="ECO:0000313" key="6">
    <source>
        <dbReference type="EMBL" id="GAO51611.1"/>
    </source>
</evidence>
<dbReference type="GO" id="GO:0000824">
    <property type="term" value="F:inositol-1,4,5,6-tetrakisphosphate 3-kinase activity"/>
    <property type="evidence" value="ECO:0007669"/>
    <property type="project" value="TreeGrafter"/>
</dbReference>
<evidence type="ECO:0000256" key="1">
    <source>
        <dbReference type="ARBA" id="ARBA00007374"/>
    </source>
</evidence>
<comment type="similarity">
    <text evidence="1 4">Belongs to the inositol phosphokinase (IPK) family.</text>
</comment>
<evidence type="ECO:0000256" key="5">
    <source>
        <dbReference type="SAM" id="MobiDB-lite"/>
    </source>
</evidence>
<feature type="region of interest" description="Disordered" evidence="5">
    <location>
        <begin position="616"/>
        <end position="689"/>
    </location>
</feature>
<dbReference type="PANTHER" id="PTHR12400">
    <property type="entry name" value="INOSITOL POLYPHOSPHATE KINASE"/>
    <property type="match status" value="1"/>
</dbReference>
<name>A0A0E9NPK9_SAICN</name>
<feature type="compositionally biased region" description="Pro residues" evidence="5">
    <location>
        <begin position="375"/>
        <end position="385"/>
    </location>
</feature>
<dbReference type="GO" id="GO:0032958">
    <property type="term" value="P:inositol phosphate biosynthetic process"/>
    <property type="evidence" value="ECO:0007669"/>
    <property type="project" value="InterPro"/>
</dbReference>
<dbReference type="SUPFAM" id="SSF56104">
    <property type="entry name" value="SAICAR synthase-like"/>
    <property type="match status" value="1"/>
</dbReference>
<feature type="compositionally biased region" description="Basic and acidic residues" evidence="5">
    <location>
        <begin position="580"/>
        <end position="593"/>
    </location>
</feature>
<keyword evidence="7" id="KW-1185">Reference proteome</keyword>
<organism evidence="6 7">
    <name type="scientific">Saitoella complicata (strain BCRC 22490 / CBS 7301 / JCM 7358 / NBRC 10748 / NRRL Y-17804)</name>
    <dbReference type="NCBI Taxonomy" id="698492"/>
    <lineage>
        <taxon>Eukaryota</taxon>
        <taxon>Fungi</taxon>
        <taxon>Dikarya</taxon>
        <taxon>Ascomycota</taxon>
        <taxon>Taphrinomycotina</taxon>
        <taxon>Taphrinomycotina incertae sedis</taxon>
        <taxon>Saitoella</taxon>
    </lineage>
</organism>
<dbReference type="InterPro" id="IPR005522">
    <property type="entry name" value="IPK"/>
</dbReference>
<keyword evidence="2 4" id="KW-0808">Transferase</keyword>
<sequence length="1011" mass="110799">MHHLQTLHHNHDEGITSIYPDPFQETQAYSDWHNWNWDACMGGSVSEHQHDEQHINSDTHSATSTSTTSTATVTRESVTQTHRGFTRSPPLVSPRDVTSMSPNHPFPSPPIAAGGPRSNSPFFPPATSRKASQLLEEPTAMMSSVSTEKSSRKSTQSLRLFKDSSSGGVLHAEVLLDEDATLVSSDAEDGKIGHGEKERGMSVVETPDPTKTDKKARKASQSLKLFKGSKADVKAGAGIFGDAIDEIAVDDTHIEPQIINVAAEIERKLQLDDREGVRVHASKSKSKSKDVSVGMDMEDDGEERAIELGGGLELTTEAVYVPHISPPTPPSSMPASAILPPAPHAQAPPISLPPSTSPLDPSPTTTLTSAATQAPPQPEPTPPAIPQSVMLKPYKHQVGGHTAIFRFSKKAVCKPLARRENEFYEAVENHHRELLPFLPKYIGVLNVTHRANPLKPESEEEEEEVKPRFPEVSVERNRHIIPEWLLHPPSAPPNTRQNSSQSPVTPSSATSTASMGTAALQAPKPKKYGSWGATTVNRKLQEQVLREVFAPREPGTRDGGRGSVHGHSERRKKRGVSRPRIRETIVEEAEPKVVRPSTSLDDRGLVMGVAHGLAMTPDTMVEGGEAPKEKRKQRRYSSGDDREDTPAREEGDGHGGVFDMDDLGDTITGSMTPPVRSPIEGSVDVPLGSQTVDRNVGTAKGTNKDFVQARLNWSQRCYEIAQARQAKAALAAAKAAQANASSPTKAGAMRIEQPEERTERFILMEDLTSGMKKPCVLDLKMGTRQYGIDATDKKKMSQSRKCAMTTSRQLGVRVCGMQVWNVATQIYIFQDKYYGRDLKAGAEFQNALRRFLSDGNKILVQHIPVILRKLTTLEGIIRQLKGYRFYASSLLLLYDGEAVEAAAEASQGKEEPVQPKEITIKIVDFAQSFALEDGLPENARYPPQHPDSCDQGYLRGLRTLRIYFQRIWREAHGEGEIGRGEGEELSSWGVEDVMEEVAGRGEAYDDGEVST</sequence>
<protein>
    <recommendedName>
        <fullName evidence="4">Kinase</fullName>
        <ecNumber evidence="4">2.7.-.-</ecNumber>
    </recommendedName>
</protein>
<evidence type="ECO:0000256" key="2">
    <source>
        <dbReference type="ARBA" id="ARBA00022679"/>
    </source>
</evidence>
<reference evidence="6 7" key="3">
    <citation type="journal article" date="2015" name="Genome Announc.">
        <title>Draft Genome Sequence of the Archiascomycetous Yeast Saitoella complicata.</title>
        <authorList>
            <person name="Yamauchi K."/>
            <person name="Kondo S."/>
            <person name="Hamamoto M."/>
            <person name="Takahashi Y."/>
            <person name="Ogura Y."/>
            <person name="Hayashi T."/>
            <person name="Nishida H."/>
        </authorList>
    </citation>
    <scope>NUCLEOTIDE SEQUENCE [LARGE SCALE GENOMIC DNA]</scope>
    <source>
        <strain evidence="6 7">NRRL Y-17804</strain>
    </source>
</reference>
<dbReference type="Gene3D" id="3.30.470.160">
    <property type="entry name" value="Inositol polyphosphate kinase"/>
    <property type="match status" value="1"/>
</dbReference>
<dbReference type="GO" id="GO:0005737">
    <property type="term" value="C:cytoplasm"/>
    <property type="evidence" value="ECO:0007669"/>
    <property type="project" value="TreeGrafter"/>
</dbReference>
<feature type="region of interest" description="Disordered" evidence="5">
    <location>
        <begin position="187"/>
        <end position="217"/>
    </location>
</feature>
<dbReference type="InterPro" id="IPR038286">
    <property type="entry name" value="IPK_sf"/>
</dbReference>
<evidence type="ECO:0000313" key="7">
    <source>
        <dbReference type="Proteomes" id="UP000033140"/>
    </source>
</evidence>
<dbReference type="Proteomes" id="UP000033140">
    <property type="component" value="Unassembled WGS sequence"/>
</dbReference>
<dbReference type="EC" id="2.7.-.-" evidence="4"/>
<accession>A0A0E9NPK9</accession>
<comment type="caution">
    <text evidence="6">The sequence shown here is derived from an EMBL/GenBank/DDBJ whole genome shotgun (WGS) entry which is preliminary data.</text>
</comment>
<dbReference type="GO" id="GO:0046854">
    <property type="term" value="P:phosphatidylinositol phosphate biosynthetic process"/>
    <property type="evidence" value="ECO:0007669"/>
    <property type="project" value="TreeGrafter"/>
</dbReference>
<feature type="compositionally biased region" description="Low complexity" evidence="5">
    <location>
        <begin position="357"/>
        <end position="374"/>
    </location>
</feature>
<feature type="region of interest" description="Disordered" evidence="5">
    <location>
        <begin position="274"/>
        <end position="297"/>
    </location>
</feature>
<feature type="compositionally biased region" description="Basic residues" evidence="5">
    <location>
        <begin position="568"/>
        <end position="579"/>
    </location>
</feature>
<evidence type="ECO:0000256" key="4">
    <source>
        <dbReference type="RuleBase" id="RU363090"/>
    </source>
</evidence>
<feature type="compositionally biased region" description="Low complexity" evidence="5">
    <location>
        <begin position="58"/>
        <end position="79"/>
    </location>
</feature>
<reference evidence="6 7" key="2">
    <citation type="journal article" date="2014" name="J. Gen. Appl. Microbiol.">
        <title>The early diverging ascomycetous budding yeast Saitoella complicata has three histone deacetylases belonging to the Clr6, Hos2, and Rpd3 lineages.</title>
        <authorList>
            <person name="Nishida H."/>
            <person name="Matsumoto T."/>
            <person name="Kondo S."/>
            <person name="Hamamoto M."/>
            <person name="Yoshikawa H."/>
        </authorList>
    </citation>
    <scope>NUCLEOTIDE SEQUENCE [LARGE SCALE GENOMIC DNA]</scope>
    <source>
        <strain evidence="6 7">NRRL Y-17804</strain>
    </source>
</reference>
<dbReference type="GO" id="GO:0005634">
    <property type="term" value="C:nucleus"/>
    <property type="evidence" value="ECO:0007669"/>
    <property type="project" value="TreeGrafter"/>
</dbReference>
<evidence type="ECO:0000256" key="3">
    <source>
        <dbReference type="ARBA" id="ARBA00022777"/>
    </source>
</evidence>
<dbReference type="PANTHER" id="PTHR12400:SF21">
    <property type="entry name" value="KINASE"/>
    <property type="match status" value="1"/>
</dbReference>
<gene>
    <name evidence="6" type="ORF">G7K_5707-t1</name>
</gene>
<feature type="compositionally biased region" description="Basic and acidic residues" evidence="5">
    <location>
        <begin position="188"/>
        <end position="200"/>
    </location>
</feature>
<dbReference type="EMBL" id="BACD03000049">
    <property type="protein sequence ID" value="GAO51611.1"/>
    <property type="molecule type" value="Genomic_DNA"/>
</dbReference>
<dbReference type="AlphaFoldDB" id="A0A0E9NPK9"/>
<feature type="region of interest" description="Disordered" evidence="5">
    <location>
        <begin position="547"/>
        <end position="599"/>
    </location>
</feature>
<keyword evidence="3 4" id="KW-0418">Kinase</keyword>
<dbReference type="Pfam" id="PF03770">
    <property type="entry name" value="IPK"/>
    <property type="match status" value="1"/>
</dbReference>
<dbReference type="GO" id="GO:0008440">
    <property type="term" value="F:inositol-1,4,5-trisphosphate 3-kinase activity"/>
    <property type="evidence" value="ECO:0007669"/>
    <property type="project" value="TreeGrafter"/>
</dbReference>
<feature type="region of interest" description="Disordered" evidence="5">
    <location>
        <begin position="485"/>
        <end position="515"/>
    </location>
</feature>
<reference evidence="6 7" key="1">
    <citation type="journal article" date="2011" name="J. Gen. Appl. Microbiol.">
        <title>Draft genome sequencing of the enigmatic yeast Saitoella complicata.</title>
        <authorList>
            <person name="Nishida H."/>
            <person name="Hamamoto M."/>
            <person name="Sugiyama J."/>
        </authorList>
    </citation>
    <scope>NUCLEOTIDE SEQUENCE [LARGE SCALE GENOMIC DNA]</scope>
    <source>
        <strain evidence="6 7">NRRL Y-17804</strain>
    </source>
</reference>
<feature type="compositionally biased region" description="Low complexity" evidence="5">
    <location>
        <begin position="499"/>
        <end position="515"/>
    </location>
</feature>
<feature type="region of interest" description="Disordered" evidence="5">
    <location>
        <begin position="48"/>
        <end position="159"/>
    </location>
</feature>
<dbReference type="STRING" id="698492.A0A0E9NPK9"/>
<feature type="compositionally biased region" description="Basic and acidic residues" evidence="5">
    <location>
        <begin position="637"/>
        <end position="653"/>
    </location>
</feature>
<feature type="compositionally biased region" description="Basic and acidic residues" evidence="5">
    <location>
        <begin position="48"/>
        <end position="57"/>
    </location>
</feature>